<dbReference type="EC" id="2.7.4.8" evidence="2"/>
<feature type="domain" description="Guanylate kinase-like" evidence="7">
    <location>
        <begin position="64"/>
        <end position="244"/>
    </location>
</feature>
<name>A0A834VB07_SARSC</name>
<reference evidence="8" key="2">
    <citation type="submission" date="2020-01" db="EMBL/GenBank/DDBJ databases">
        <authorList>
            <person name="Korhonen P.K.K."/>
            <person name="Guangxu M.G."/>
            <person name="Wang T.W."/>
            <person name="Stroehlein A.J.S."/>
            <person name="Young N.D."/>
            <person name="Ang C.-S.A."/>
            <person name="Fernando D.W.F."/>
            <person name="Lu H.L."/>
            <person name="Taylor S.T."/>
            <person name="Ehtesham M.E.M."/>
            <person name="Najaraj S.H.N."/>
            <person name="Harsha G.H.G."/>
            <person name="Madugundu A.M."/>
            <person name="Renuse S.R."/>
            <person name="Holt D.H."/>
            <person name="Pandey A.P."/>
            <person name="Papenfuss A.P."/>
            <person name="Gasser R.B.G."/>
            <person name="Fischer K.F."/>
        </authorList>
    </citation>
    <scope>NUCLEOTIDE SEQUENCE</scope>
    <source>
        <strain evidence="8">SSS_KF_BRIS2020</strain>
    </source>
</reference>
<evidence type="ECO:0000256" key="2">
    <source>
        <dbReference type="ARBA" id="ARBA00012961"/>
    </source>
</evidence>
<dbReference type="SUPFAM" id="SSF52540">
    <property type="entry name" value="P-loop containing nucleoside triphosphate hydrolases"/>
    <property type="match status" value="1"/>
</dbReference>
<evidence type="ECO:0000256" key="5">
    <source>
        <dbReference type="ARBA" id="ARBA00022777"/>
    </source>
</evidence>
<dbReference type="GO" id="GO:0005829">
    <property type="term" value="C:cytosol"/>
    <property type="evidence" value="ECO:0007669"/>
    <property type="project" value="TreeGrafter"/>
</dbReference>
<evidence type="ECO:0000256" key="4">
    <source>
        <dbReference type="ARBA" id="ARBA00022741"/>
    </source>
</evidence>
<dbReference type="Pfam" id="PF00625">
    <property type="entry name" value="Guanylate_kin"/>
    <property type="match status" value="1"/>
</dbReference>
<protein>
    <recommendedName>
        <fullName evidence="2">guanylate kinase</fullName>
        <ecNumber evidence="2">2.7.4.8</ecNumber>
    </recommendedName>
</protein>
<dbReference type="InterPro" id="IPR008145">
    <property type="entry name" value="GK/Ca_channel_bsu"/>
</dbReference>
<accession>A0A834VB07</accession>
<dbReference type="OrthoDB" id="6334211at2759"/>
<dbReference type="CDD" id="cd00071">
    <property type="entry name" value="GMPK"/>
    <property type="match status" value="1"/>
</dbReference>
<sequence>MLRIETQAEELSRQKKKKIIRKSLKASKHPTPSLLSILSQLFFFSNQTVYSHRWNHTEQYEIAPVPLVIAGPSGSGKSTLLKRLMNEFQEFFGFSISHTTRQPRNGEQHEYYFVNTDCFDDCVRNEEFIEYTRFSNNYYGTSKKAVIDVQKSGKICILDVEMDGVKNLKKTNLNPRFVFIKPPNLEALEERLRGRGTETEESLRRRLDRAIDELRFGQIEGMFDLIITNDDIDQAYSILREFVVEDVEALKKSRGM</sequence>
<evidence type="ECO:0000313" key="8">
    <source>
        <dbReference type="EMBL" id="KAF7488940.1"/>
    </source>
</evidence>
<keyword evidence="10" id="KW-1185">Reference proteome</keyword>
<dbReference type="GO" id="GO:0005524">
    <property type="term" value="F:ATP binding"/>
    <property type="evidence" value="ECO:0007669"/>
    <property type="project" value="UniProtKB-KW"/>
</dbReference>
<dbReference type="InterPro" id="IPR027417">
    <property type="entry name" value="P-loop_NTPase"/>
</dbReference>
<dbReference type="InterPro" id="IPR008144">
    <property type="entry name" value="Guanylate_kin-like_dom"/>
</dbReference>
<evidence type="ECO:0000256" key="1">
    <source>
        <dbReference type="ARBA" id="ARBA00005790"/>
    </source>
</evidence>
<organism evidence="8">
    <name type="scientific">Sarcoptes scabiei</name>
    <name type="common">Itch mite</name>
    <name type="synonym">Acarus scabiei</name>
    <dbReference type="NCBI Taxonomy" id="52283"/>
    <lineage>
        <taxon>Eukaryota</taxon>
        <taxon>Metazoa</taxon>
        <taxon>Ecdysozoa</taxon>
        <taxon>Arthropoda</taxon>
        <taxon>Chelicerata</taxon>
        <taxon>Arachnida</taxon>
        <taxon>Acari</taxon>
        <taxon>Acariformes</taxon>
        <taxon>Sarcoptiformes</taxon>
        <taxon>Astigmata</taxon>
        <taxon>Psoroptidia</taxon>
        <taxon>Sarcoptoidea</taxon>
        <taxon>Sarcoptidae</taxon>
        <taxon>Sarcoptinae</taxon>
        <taxon>Sarcoptes</taxon>
    </lineage>
</organism>
<evidence type="ECO:0000313" key="9">
    <source>
        <dbReference type="EnsemblMetazoa" id="KAF7488940.1"/>
    </source>
</evidence>
<reference evidence="9" key="3">
    <citation type="submission" date="2022-06" db="UniProtKB">
        <authorList>
            <consortium name="EnsemblMetazoa"/>
        </authorList>
    </citation>
    <scope>IDENTIFICATION</scope>
</reference>
<dbReference type="FunFam" id="3.40.50.300:FF:000776">
    <property type="entry name" value="Guanylate kinase 2"/>
    <property type="match status" value="1"/>
</dbReference>
<keyword evidence="6" id="KW-0067">ATP-binding</keyword>
<dbReference type="PROSITE" id="PS50052">
    <property type="entry name" value="GUANYLATE_KINASE_2"/>
    <property type="match status" value="1"/>
</dbReference>
<dbReference type="Gene3D" id="3.40.50.300">
    <property type="entry name" value="P-loop containing nucleotide triphosphate hydrolases"/>
    <property type="match status" value="1"/>
</dbReference>
<dbReference type="Proteomes" id="UP000070412">
    <property type="component" value="Unassembled WGS sequence"/>
</dbReference>
<evidence type="ECO:0000313" key="10">
    <source>
        <dbReference type="Proteomes" id="UP000070412"/>
    </source>
</evidence>
<reference evidence="10" key="1">
    <citation type="journal article" date="2020" name="PLoS Negl. Trop. Dis.">
        <title>High-quality nuclear genome for Sarcoptes scabiei-A critical resource for a neglected parasite.</title>
        <authorList>
            <person name="Korhonen P.K."/>
            <person name="Gasser R.B."/>
            <person name="Ma G."/>
            <person name="Wang T."/>
            <person name="Stroehlein A.J."/>
            <person name="Young N.D."/>
            <person name="Ang C.S."/>
            <person name="Fernando D.D."/>
            <person name="Lu H.C."/>
            <person name="Taylor S."/>
            <person name="Reynolds S.L."/>
            <person name="Mofiz E."/>
            <person name="Najaraj S.H."/>
            <person name="Gowda H."/>
            <person name="Madugundu A."/>
            <person name="Renuse S."/>
            <person name="Holt D."/>
            <person name="Pandey A."/>
            <person name="Papenfuss A.T."/>
            <person name="Fischer K."/>
        </authorList>
    </citation>
    <scope>NUCLEOTIDE SEQUENCE [LARGE SCALE GENOMIC DNA]</scope>
</reference>
<dbReference type="FunFam" id="3.30.63.10:FF:000002">
    <property type="entry name" value="Guanylate kinase 1"/>
    <property type="match status" value="1"/>
</dbReference>
<evidence type="ECO:0000259" key="7">
    <source>
        <dbReference type="PROSITE" id="PS50052"/>
    </source>
</evidence>
<dbReference type="AlphaFoldDB" id="A0A834VB07"/>
<dbReference type="Gene3D" id="3.30.63.10">
    <property type="entry name" value="Guanylate Kinase phosphate binding domain"/>
    <property type="match status" value="1"/>
</dbReference>
<proteinExistence type="inferred from homology"/>
<keyword evidence="4" id="KW-0547">Nucleotide-binding</keyword>
<evidence type="ECO:0000256" key="3">
    <source>
        <dbReference type="ARBA" id="ARBA00022679"/>
    </source>
</evidence>
<comment type="similarity">
    <text evidence="1">Belongs to the guanylate kinase family.</text>
</comment>
<dbReference type="InterPro" id="IPR017665">
    <property type="entry name" value="Guanylate_kinase"/>
</dbReference>
<evidence type="ECO:0000256" key="6">
    <source>
        <dbReference type="ARBA" id="ARBA00022840"/>
    </source>
</evidence>
<dbReference type="NCBIfam" id="TIGR03263">
    <property type="entry name" value="guanyl_kin"/>
    <property type="match status" value="1"/>
</dbReference>
<keyword evidence="5 8" id="KW-0418">Kinase</keyword>
<dbReference type="SMART" id="SM00072">
    <property type="entry name" value="GuKc"/>
    <property type="match status" value="1"/>
</dbReference>
<dbReference type="EnsemblMetazoa" id="SSS_7675s_mrna">
    <property type="protein sequence ID" value="KAF7488940.1"/>
    <property type="gene ID" value="SSS_7675"/>
</dbReference>
<gene>
    <name evidence="8" type="ORF">SSS_7675</name>
</gene>
<dbReference type="PANTHER" id="PTHR23117">
    <property type="entry name" value="GUANYLATE KINASE-RELATED"/>
    <property type="match status" value="1"/>
</dbReference>
<keyword evidence="3" id="KW-0808">Transferase</keyword>
<dbReference type="PANTHER" id="PTHR23117:SF13">
    <property type="entry name" value="GUANYLATE KINASE"/>
    <property type="match status" value="1"/>
</dbReference>
<dbReference type="EMBL" id="WVUK01000065">
    <property type="protein sequence ID" value="KAF7488940.1"/>
    <property type="molecule type" value="Genomic_DNA"/>
</dbReference>
<dbReference type="GO" id="GO:0004385">
    <property type="term" value="F:GMP kinase activity"/>
    <property type="evidence" value="ECO:0007669"/>
    <property type="project" value="UniProtKB-EC"/>
</dbReference>